<sequence length="1187" mass="122253">MATAAPSLAPEAAHQPSQLLSSPADQATHSAAAAPAAASDLCLRTLQIGATPASMIAVSQAAADALISRPSGPITGGPDTVPIADLPSRSGGSAAAAAPRNGAAADGTVAEGEPDDGMTEEWFASEAETPSPYSLNLRQHRKVHGYFVEHVARMVFKHRRTHDSDARLRQIIARARCHDMVPQVLARLRVPLLVQLLYEHPNPHVASQARELNKREEWKTALHLMREEAIKQMGITHKQADAIAARMVEEHAVPAAAPAADNADITAELASDVADTLGNTGRRRGGKRGKCSNKHASPPPAVDRAATVPARGASKRPQTVLVPGRKRLRTLSLRDETAQADPAAKEQAAEDAAMDLTTDADVAKVQDPAPVKRGPGRPRKGEKVVKQQRKQKPAELAAVERLRKRPLQDEEEQTLPPVASQEAVPVLQQQAAPLSNNAATPAAEAVKSAVASVRKRARRLPHAVQAIVPMHTKGATARETAAAMAAALVGPAALPSAPQPPPQPPHVPEQPREQLPGSSRLVLSGSGLPARPASAPVAPALQTAAAAAAVSAPAEPPLLQHRCEPRSESAPPSQIESAAAKERGMEPASVATPDLQGAEDSADDAGRSFSRSPSLPAAAAAGPSSSLLLPFSPANFTTGNPSAAAHVPASTTQSRTVPGVRIQDGQGSPFRSCPAVAPKPAAPGKLLRQGGCQIPAAAAPVSMSALMPVPVAGSERQDEEMGSTAEAGGAFYEQRGGVLGQQGAVVSQQQMGGSLTEQGMQSSWWQADGSVQIAAGVGRAVAEAEDMQSDSEEDQRAACANSATAASPASAEADAAPAAMDSETAPGPEKADGQQDMAPEPASPQARPDRGDTLWGCSRERADSEPLATKLDGVPISPPQVLLRRAQSLPKGVAMCAPVKAGWLMDSIAEDAANVSSNRQATIGGNAGEPRPGDRAAPDQAQHAAIAQEDAAGAAAVASTAAAAQLSAVEAPGLMESDQSPARVQDNHRDAGMSAVEAMSHSGLQLLEEGADSLALRSAQPPPPPPRSASGRALLAPITLKPPGPATALYMQKPPGTARGAPRPNRSPISPGRGAFPNRGAFQGRGHFPGRGSDPARPAAHRGGRDFGGRRFPWSRGPPQQWPLQPPPAVPLPVSPIPYWLAGPFQQVVGWGAQVWGPPAAPPVRYVGAQPAPPVAQSSGGAGGSST</sequence>
<feature type="region of interest" description="Disordered" evidence="1">
    <location>
        <begin position="492"/>
        <end position="534"/>
    </location>
</feature>
<feature type="region of interest" description="Disordered" evidence="1">
    <location>
        <begin position="641"/>
        <end position="679"/>
    </location>
</feature>
<gene>
    <name evidence="2" type="ORF">COCSUDRAFT_58211</name>
</gene>
<feature type="compositionally biased region" description="Basic and acidic residues" evidence="1">
    <location>
        <begin position="847"/>
        <end position="864"/>
    </location>
</feature>
<dbReference type="RefSeq" id="XP_005644519.1">
    <property type="nucleotide sequence ID" value="XM_005644462.1"/>
</dbReference>
<feature type="region of interest" description="Disordered" evidence="1">
    <location>
        <begin position="1167"/>
        <end position="1187"/>
    </location>
</feature>
<feature type="region of interest" description="Disordered" evidence="1">
    <location>
        <begin position="562"/>
        <end position="624"/>
    </location>
</feature>
<feature type="region of interest" description="Disordered" evidence="1">
    <location>
        <begin position="782"/>
        <end position="872"/>
    </location>
</feature>
<feature type="compositionally biased region" description="Low complexity" evidence="1">
    <location>
        <begin position="87"/>
        <end position="105"/>
    </location>
</feature>
<protein>
    <submittedName>
        <fullName evidence="2">Uncharacterized protein</fullName>
    </submittedName>
</protein>
<name>I0YNK6_COCSC</name>
<dbReference type="AlphaFoldDB" id="I0YNK6"/>
<reference evidence="2 3" key="1">
    <citation type="journal article" date="2012" name="Genome Biol.">
        <title>The genome of the polar eukaryotic microalga coccomyxa subellipsoidea reveals traits of cold adaptation.</title>
        <authorList>
            <person name="Blanc G."/>
            <person name="Agarkova I."/>
            <person name="Grimwood J."/>
            <person name="Kuo A."/>
            <person name="Brueggeman A."/>
            <person name="Dunigan D."/>
            <person name="Gurnon J."/>
            <person name="Ladunga I."/>
            <person name="Lindquist E."/>
            <person name="Lucas S."/>
            <person name="Pangilinan J."/>
            <person name="Proschold T."/>
            <person name="Salamov A."/>
            <person name="Schmutz J."/>
            <person name="Weeks D."/>
            <person name="Yamada T."/>
            <person name="Claverie J.M."/>
            <person name="Grigoriev I."/>
            <person name="Van Etten J."/>
            <person name="Lomsadze A."/>
            <person name="Borodovsky M."/>
        </authorList>
    </citation>
    <scope>NUCLEOTIDE SEQUENCE [LARGE SCALE GENOMIC DNA]</scope>
    <source>
        <strain evidence="2 3">C-169</strain>
    </source>
</reference>
<feature type="region of interest" description="Disordered" evidence="1">
    <location>
        <begin position="1"/>
        <end position="31"/>
    </location>
</feature>
<comment type="caution">
    <text evidence="2">The sequence shown here is derived from an EMBL/GenBank/DDBJ whole genome shotgun (WGS) entry which is preliminary data.</text>
</comment>
<dbReference type="GeneID" id="17037949"/>
<feature type="compositionally biased region" description="Basic and acidic residues" evidence="1">
    <location>
        <begin position="332"/>
        <end position="348"/>
    </location>
</feature>
<feature type="region of interest" description="Disordered" evidence="1">
    <location>
        <begin position="276"/>
        <end position="419"/>
    </location>
</feature>
<dbReference type="OrthoDB" id="10677923at2759"/>
<evidence type="ECO:0000313" key="3">
    <source>
        <dbReference type="Proteomes" id="UP000007264"/>
    </source>
</evidence>
<evidence type="ECO:0000256" key="1">
    <source>
        <dbReference type="SAM" id="MobiDB-lite"/>
    </source>
</evidence>
<feature type="compositionally biased region" description="Low complexity" evidence="1">
    <location>
        <begin position="607"/>
        <end position="624"/>
    </location>
</feature>
<feature type="region of interest" description="Disordered" evidence="1">
    <location>
        <begin position="920"/>
        <end position="951"/>
    </location>
</feature>
<feature type="region of interest" description="Disordered" evidence="1">
    <location>
        <begin position="85"/>
        <end position="116"/>
    </location>
</feature>
<accession>I0YNK6</accession>
<proteinExistence type="predicted"/>
<evidence type="ECO:0000313" key="2">
    <source>
        <dbReference type="EMBL" id="EIE19975.1"/>
    </source>
</evidence>
<feature type="compositionally biased region" description="Low complexity" evidence="1">
    <location>
        <begin position="1"/>
        <end position="13"/>
    </location>
</feature>
<organism evidence="2 3">
    <name type="scientific">Coccomyxa subellipsoidea (strain C-169)</name>
    <name type="common">Green microalga</name>
    <dbReference type="NCBI Taxonomy" id="574566"/>
    <lineage>
        <taxon>Eukaryota</taxon>
        <taxon>Viridiplantae</taxon>
        <taxon>Chlorophyta</taxon>
        <taxon>core chlorophytes</taxon>
        <taxon>Trebouxiophyceae</taxon>
        <taxon>Trebouxiophyceae incertae sedis</taxon>
        <taxon>Coccomyxaceae</taxon>
        <taxon>Coccomyxa</taxon>
        <taxon>Coccomyxa subellipsoidea</taxon>
    </lineage>
</organism>
<feature type="compositionally biased region" description="Low complexity" evidence="1">
    <location>
        <begin position="797"/>
        <end position="825"/>
    </location>
</feature>
<feature type="compositionally biased region" description="Low complexity" evidence="1">
    <location>
        <begin position="515"/>
        <end position="534"/>
    </location>
</feature>
<dbReference type="EMBL" id="AGSI01000017">
    <property type="protein sequence ID" value="EIE19975.1"/>
    <property type="molecule type" value="Genomic_DNA"/>
</dbReference>
<dbReference type="KEGG" id="csl:COCSUDRAFT_58211"/>
<feature type="compositionally biased region" description="Acidic residues" evidence="1">
    <location>
        <begin position="783"/>
        <end position="793"/>
    </location>
</feature>
<feature type="compositionally biased region" description="Pro residues" evidence="1">
    <location>
        <begin position="497"/>
        <end position="508"/>
    </location>
</feature>
<feature type="region of interest" description="Disordered" evidence="1">
    <location>
        <begin position="972"/>
        <end position="1128"/>
    </location>
</feature>
<keyword evidence="3" id="KW-1185">Reference proteome</keyword>
<feature type="compositionally biased region" description="Basic residues" evidence="1">
    <location>
        <begin position="281"/>
        <end position="293"/>
    </location>
</feature>
<feature type="compositionally biased region" description="Low complexity" evidence="1">
    <location>
        <begin position="938"/>
        <end position="951"/>
    </location>
</feature>
<dbReference type="Proteomes" id="UP000007264">
    <property type="component" value="Unassembled WGS sequence"/>
</dbReference>